<evidence type="ECO:0000256" key="5">
    <source>
        <dbReference type="SAM" id="Phobius"/>
    </source>
</evidence>
<evidence type="ECO:0000259" key="6">
    <source>
        <dbReference type="Pfam" id="PF00324"/>
    </source>
</evidence>
<name>A0A1D8S1N0_9EURY</name>
<dbReference type="RefSeq" id="WP_070364018.1">
    <property type="nucleotide sequence ID" value="NZ_CP016070.1"/>
</dbReference>
<dbReference type="Proteomes" id="UP000185608">
    <property type="component" value="Chromosome"/>
</dbReference>
<dbReference type="KEGG" id="halh:HTSR_0021"/>
<dbReference type="AlphaFoldDB" id="A0A1D8S1N0"/>
<dbReference type="InterPro" id="IPR050598">
    <property type="entry name" value="AminoAcid_Transporter"/>
</dbReference>
<keyword evidence="3 5" id="KW-1133">Transmembrane helix</keyword>
<feature type="transmembrane region" description="Helical" evidence="5">
    <location>
        <begin position="179"/>
        <end position="197"/>
    </location>
</feature>
<feature type="transmembrane region" description="Helical" evidence="5">
    <location>
        <begin position="315"/>
        <end position="334"/>
    </location>
</feature>
<dbReference type="PANTHER" id="PTHR11785:SF512">
    <property type="entry name" value="SOBREMESA, ISOFORM B"/>
    <property type="match status" value="1"/>
</dbReference>
<comment type="subcellular location">
    <subcellularLocation>
        <location evidence="1">Membrane</location>
        <topology evidence="1">Multi-pass membrane protein</topology>
    </subcellularLocation>
</comment>
<organism evidence="7 8">
    <name type="scientific">Halodesulfurarchaeum formicicum</name>
    <dbReference type="NCBI Taxonomy" id="1873524"/>
    <lineage>
        <taxon>Archaea</taxon>
        <taxon>Methanobacteriati</taxon>
        <taxon>Methanobacteriota</taxon>
        <taxon>Stenosarchaea group</taxon>
        <taxon>Halobacteria</taxon>
        <taxon>Halobacteriales</taxon>
        <taxon>Halobacteriaceae</taxon>
        <taxon>Halodesulfurarchaeum</taxon>
    </lineage>
</organism>
<dbReference type="PANTHER" id="PTHR11785">
    <property type="entry name" value="AMINO ACID TRANSPORTER"/>
    <property type="match status" value="1"/>
</dbReference>
<gene>
    <name evidence="7" type="ORF">HTSR_0021</name>
</gene>
<feature type="transmembrane region" description="Helical" evidence="5">
    <location>
        <begin position="144"/>
        <end position="167"/>
    </location>
</feature>
<evidence type="ECO:0000256" key="3">
    <source>
        <dbReference type="ARBA" id="ARBA00022989"/>
    </source>
</evidence>
<dbReference type="STRING" id="1873524.HSR6_0021"/>
<dbReference type="Gene3D" id="3.40.50.12370">
    <property type="match status" value="1"/>
</dbReference>
<dbReference type="GO" id="GO:0015179">
    <property type="term" value="F:L-amino acid transmembrane transporter activity"/>
    <property type="evidence" value="ECO:0007669"/>
    <property type="project" value="TreeGrafter"/>
</dbReference>
<evidence type="ECO:0000313" key="7">
    <source>
        <dbReference type="EMBL" id="AOW79231.1"/>
    </source>
</evidence>
<feature type="domain" description="Amino acid permease/ SLC12A" evidence="6">
    <location>
        <begin position="13"/>
        <end position="401"/>
    </location>
</feature>
<feature type="transmembrane region" description="Helical" evidence="5">
    <location>
        <begin position="40"/>
        <end position="57"/>
    </location>
</feature>
<accession>A0A1D8S1N0</accession>
<dbReference type="GeneID" id="29828043"/>
<dbReference type="Pfam" id="PF00324">
    <property type="entry name" value="AA_permease"/>
    <property type="match status" value="1"/>
</dbReference>
<dbReference type="PATRIC" id="fig|1855411.3.peg.20"/>
<dbReference type="Gene3D" id="1.20.1740.10">
    <property type="entry name" value="Amino acid/polyamine transporter I"/>
    <property type="match status" value="1"/>
</dbReference>
<evidence type="ECO:0000256" key="1">
    <source>
        <dbReference type="ARBA" id="ARBA00004141"/>
    </source>
</evidence>
<feature type="transmembrane region" description="Helical" evidence="5">
    <location>
        <begin position="218"/>
        <end position="243"/>
    </location>
</feature>
<evidence type="ECO:0000256" key="2">
    <source>
        <dbReference type="ARBA" id="ARBA00022692"/>
    </source>
</evidence>
<proteinExistence type="predicted"/>
<reference evidence="7 8" key="1">
    <citation type="submission" date="2016-06" db="EMBL/GenBank/DDBJ databases">
        <title>Discovery of anaerobic lithoheterotrophic haloarchaeon capable of sulfur respiration by hydrogen and formate.</title>
        <authorList>
            <person name="Sorokin D.Y."/>
            <person name="Kublanov I.V."/>
            <person name="Roman P."/>
            <person name="Sinninghe Damste J.S."/>
            <person name="Golyshin P.N."/>
            <person name="Rojo D."/>
            <person name="Ciordia S."/>
            <person name="Mena Md.C."/>
            <person name="Ferrer M."/>
            <person name="Smedile F."/>
            <person name="Messina E."/>
            <person name="La Cono V."/>
            <person name="Yakimov M.M."/>
        </authorList>
    </citation>
    <scope>NUCLEOTIDE SEQUENCE [LARGE SCALE GENOMIC DNA]</scope>
    <source>
        <strain evidence="7 8">HTSR1</strain>
    </source>
</reference>
<dbReference type="InterPro" id="IPR004841">
    <property type="entry name" value="AA-permease/SLC12A_dom"/>
</dbReference>
<dbReference type="GO" id="GO:0016020">
    <property type="term" value="C:membrane"/>
    <property type="evidence" value="ECO:0007669"/>
    <property type="project" value="UniProtKB-SubCell"/>
</dbReference>
<evidence type="ECO:0000256" key="4">
    <source>
        <dbReference type="ARBA" id="ARBA00023136"/>
    </source>
</evidence>
<feature type="transmembrane region" description="Helical" evidence="5">
    <location>
        <begin position="83"/>
        <end position="105"/>
    </location>
</feature>
<evidence type="ECO:0000313" key="8">
    <source>
        <dbReference type="Proteomes" id="UP000185608"/>
    </source>
</evidence>
<sequence length="736" mass="77428">MKELERDLGLPAVLAISIGAMVGSGIFILPGLALKMAGPAVILAYLLAGLLVLPAALSKSEMATAMPESGGTYLYIERGMGPLLGTIAGVGTWFSLTFKGALALIGGAPYLVLLFDLPVKPVALVAGFVLIVINIVGVKQTGRLQVAIVVVMLAALTWFVAGSATAIDPVSYGGFFDSGLNGLLAATGFVFVSYAGVTKVASVAEEIENPDRNIPLGILGSLAFTTALYVALVVVMVGVVPAADLMGSNIPMALAAEATLPGIGIFAVILAAVIALISTANAGILSSSRYPLAMSRDALAPPAFTKVSDRFGTPLNAITLTGAMLLFMVAFVPIQEIAKLASAFQILVFVLVNIALIAFREAEPDGYEPSFRTPLYPVPQLFGIAGGIVLIPFMGLIPLVGAVLIVLGSMAWYYTYVRTQSDIEREGAVTDAVRQQLGKQTLEHTEAMMTSPGSYDVLVAVTESTPVERERTLLAIAEAIASAQDSSIRATRFDEVPDQLPLGTASDRPISGDKSFEERMAEFAAQTAVPMEYGTAASHDTKHAIVNHADHHDLDAILMERRGEQHHTSVFGSDVGWIKRHTERDVIEVEDRGLADIDRVSLVTDCGHGDATKLLIAEALAATYGADLELLAAVEPTATDPKRATTSEHLEKMASHVSVPVQTRLIEAEDRPAGLIEATRGTGLLVTCAGPTGLRGALLGRPEDRLIVGSDATAVAITTGGARPSRLRRFLGNRVF</sequence>
<protein>
    <submittedName>
        <fullName evidence="7">Amino acid permease-associated region</fullName>
    </submittedName>
</protein>
<feature type="transmembrane region" description="Helical" evidence="5">
    <location>
        <begin position="340"/>
        <end position="360"/>
    </location>
</feature>
<feature type="transmembrane region" description="Helical" evidence="5">
    <location>
        <begin position="263"/>
        <end position="286"/>
    </location>
</feature>
<feature type="transmembrane region" description="Helical" evidence="5">
    <location>
        <begin position="381"/>
        <end position="414"/>
    </location>
</feature>
<dbReference type="SUPFAM" id="SSF52402">
    <property type="entry name" value="Adenine nucleotide alpha hydrolases-like"/>
    <property type="match status" value="1"/>
</dbReference>
<feature type="transmembrane region" description="Helical" evidence="5">
    <location>
        <begin position="117"/>
        <end position="137"/>
    </location>
</feature>
<feature type="transmembrane region" description="Helical" evidence="5">
    <location>
        <begin position="12"/>
        <end position="34"/>
    </location>
</feature>
<keyword evidence="4 5" id="KW-0472">Membrane</keyword>
<keyword evidence="2 5" id="KW-0812">Transmembrane</keyword>
<dbReference type="EMBL" id="CP016070">
    <property type="protein sequence ID" value="AOW79231.1"/>
    <property type="molecule type" value="Genomic_DNA"/>
</dbReference>